<evidence type="ECO:0000313" key="2">
    <source>
        <dbReference type="EMBL" id="ACR79665.1"/>
    </source>
</evidence>
<keyword evidence="3" id="KW-1185">Reference proteome</keyword>
<proteinExistence type="predicted"/>
<dbReference type="AlphaFoldDB" id="C5CH00"/>
<feature type="transmembrane region" description="Helical" evidence="1">
    <location>
        <begin position="35"/>
        <end position="52"/>
    </location>
</feature>
<dbReference type="OrthoDB" id="49677at2"/>
<dbReference type="Proteomes" id="UP000002382">
    <property type="component" value="Chromosome"/>
</dbReference>
<dbReference type="STRING" id="521045.Kole_0956"/>
<keyword evidence="1" id="KW-0812">Transmembrane</keyword>
<evidence type="ECO:0000313" key="3">
    <source>
        <dbReference type="Proteomes" id="UP000002382"/>
    </source>
</evidence>
<dbReference type="EMBL" id="CP001634">
    <property type="protein sequence ID" value="ACR79665.1"/>
    <property type="molecule type" value="Genomic_DNA"/>
</dbReference>
<dbReference type="KEGG" id="kol:Kole_0956"/>
<evidence type="ECO:0008006" key="4">
    <source>
        <dbReference type="Google" id="ProtNLM"/>
    </source>
</evidence>
<reference evidence="2 3" key="2">
    <citation type="journal article" date="2011" name="J. Bacteriol.">
        <title>Genome Sequence of Kosmotoga olearia Strain TBF 19.5.1, a Thermophilic Bacterium with a Wide Growth Temperature Range, Isolated from the Troll B Oil Platform in the North Sea.</title>
        <authorList>
            <person name="Swithers K.S."/>
            <person name="Dipippo J.L."/>
            <person name="Bruce D.C."/>
            <person name="Detter C."/>
            <person name="Tapia R."/>
            <person name="Han S."/>
            <person name="Goodwin L.A."/>
            <person name="Han J."/>
            <person name="Woyke T."/>
            <person name="Pitluck S."/>
            <person name="Pennacchio L."/>
            <person name="Nolan M."/>
            <person name="Mikhailova N."/>
            <person name="Land M.L."/>
            <person name="Nesbo C.L."/>
            <person name="Gogarten J.P."/>
            <person name="Noll K.M."/>
        </authorList>
    </citation>
    <scope>NUCLEOTIDE SEQUENCE [LARGE SCALE GENOMIC DNA]</scope>
    <source>
        <strain evidence="3">ATCC BAA-1733 / DSM 21960 / TBF 19.5.1</strain>
    </source>
</reference>
<name>C5CH00_KOSOT</name>
<organism evidence="2 3">
    <name type="scientific">Kosmotoga olearia (strain ATCC BAA-1733 / DSM 21960 / TBF 19.5.1)</name>
    <dbReference type="NCBI Taxonomy" id="521045"/>
    <lineage>
        <taxon>Bacteria</taxon>
        <taxon>Thermotogati</taxon>
        <taxon>Thermotogota</taxon>
        <taxon>Thermotogae</taxon>
        <taxon>Kosmotogales</taxon>
        <taxon>Kosmotogaceae</taxon>
        <taxon>Kosmotoga</taxon>
    </lineage>
</organism>
<gene>
    <name evidence="2" type="ordered locus">Kole_0956</name>
</gene>
<accession>C5CH00</accession>
<dbReference type="RefSeq" id="WP_015868327.1">
    <property type="nucleotide sequence ID" value="NC_012785.1"/>
</dbReference>
<protein>
    <recommendedName>
        <fullName evidence="4">DUF5668 domain-containing protein</fullName>
    </recommendedName>
</protein>
<dbReference type="HOGENOM" id="CLU_959109_0_0_0"/>
<sequence>MKLALGLILVILGILLVTGNLTMDSFHNVMFNLSDFWPMILIFVGLGILSSVKGFHWVKYVNNILIALFVLFLFFWPSGIIGEGEFQTSELLLENPENVKVEAVEIYLKSDVLTLTINNLSGVVQEDKIGDVWYSVSSGTVFDIQKKLKGDRFIITLNVQKKDFLSFIDKSKVVLNLNPAYKYIIYTKSGVFKTDLDLSGLTIKELNIESGILEFSLNLSQSIYTSVTLKGGVIKGEVNVPEGVKLTLNAGTSMKKIRSLGVQEHRFDSNYIFGSMESPIESTLKIDAGILDLEVSR</sequence>
<reference evidence="2 3" key="1">
    <citation type="submission" date="2009-06" db="EMBL/GenBank/DDBJ databases">
        <title>Complete sequence of Thermotogales bacterium TBF 19.5.1.</title>
        <authorList>
            <consortium name="US DOE Joint Genome Institute"/>
            <person name="Lucas S."/>
            <person name="Copeland A."/>
            <person name="Lapidus A."/>
            <person name="Glavina del Rio T."/>
            <person name="Tice H."/>
            <person name="Bruce D."/>
            <person name="Goodwin L."/>
            <person name="Pitluck S."/>
            <person name="Chertkov O."/>
            <person name="Brettin T."/>
            <person name="Detter J.C."/>
            <person name="Han C."/>
            <person name="Schmutz J."/>
            <person name="Larimer F."/>
            <person name="Land M."/>
            <person name="Hauser L."/>
            <person name="Kyrpides N."/>
            <person name="Ovchinnikova G."/>
            <person name="Noll K."/>
        </authorList>
    </citation>
    <scope>NUCLEOTIDE SEQUENCE [LARGE SCALE GENOMIC DNA]</scope>
    <source>
        <strain evidence="3">ATCC BAA-1733 / DSM 21960 / TBF 19.5.1</strain>
    </source>
</reference>
<evidence type="ECO:0000256" key="1">
    <source>
        <dbReference type="SAM" id="Phobius"/>
    </source>
</evidence>
<feature type="transmembrane region" description="Helical" evidence="1">
    <location>
        <begin position="64"/>
        <end position="82"/>
    </location>
</feature>
<keyword evidence="1" id="KW-1133">Transmembrane helix</keyword>
<keyword evidence="1" id="KW-0472">Membrane</keyword>